<keyword evidence="1" id="KW-0547">Nucleotide-binding</keyword>
<dbReference type="EMBL" id="GELH01000085">
    <property type="protein sequence ID" value="JAS04187.1"/>
    <property type="molecule type" value="Transcribed_RNA"/>
</dbReference>
<dbReference type="InterPro" id="IPR002423">
    <property type="entry name" value="Cpn60/GroEL/TCP-1"/>
</dbReference>
<evidence type="ECO:0000256" key="3">
    <source>
        <dbReference type="ARBA" id="ARBA00023186"/>
    </source>
</evidence>
<dbReference type="InterPro" id="IPR027413">
    <property type="entry name" value="GROEL-like_equatorial_sf"/>
</dbReference>
<evidence type="ECO:0000313" key="4">
    <source>
        <dbReference type="EMBL" id="JAS04187.1"/>
    </source>
</evidence>
<dbReference type="EMBL" id="GELH01000086">
    <property type="protein sequence ID" value="JAS04186.1"/>
    <property type="molecule type" value="Transcribed_RNA"/>
</dbReference>
<protein>
    <submittedName>
        <fullName evidence="4">Putative T-complex protein 1 subunit epsilon-like protein isoform X1</fullName>
    </submittedName>
</protein>
<keyword evidence="3" id="KW-0143">Chaperone</keyword>
<evidence type="ECO:0000256" key="1">
    <source>
        <dbReference type="ARBA" id="ARBA00022741"/>
    </source>
</evidence>
<dbReference type="SUPFAM" id="SSF48592">
    <property type="entry name" value="GroEL equatorial domain-like"/>
    <property type="match status" value="1"/>
</dbReference>
<dbReference type="Gene3D" id="1.10.560.10">
    <property type="entry name" value="GroEL-like equatorial domain"/>
    <property type="match status" value="1"/>
</dbReference>
<dbReference type="PANTHER" id="PTHR11353">
    <property type="entry name" value="CHAPERONIN"/>
    <property type="match status" value="1"/>
</dbReference>
<name>A0A194ANW4_PINFU</name>
<keyword evidence="2" id="KW-0067">ATP-binding</keyword>
<reference evidence="4" key="1">
    <citation type="submission" date="2016-03" db="EMBL/GenBank/DDBJ databases">
        <authorList>
            <person name="Ploux O."/>
        </authorList>
    </citation>
    <scope>NUCLEOTIDE SEQUENCE</scope>
    <source>
        <tissue evidence="4">Mantle</tissue>
    </source>
</reference>
<accession>A0A194ANW4</accession>
<dbReference type="AlphaFoldDB" id="A0A194ANW4"/>
<dbReference type="InterPro" id="IPR017998">
    <property type="entry name" value="Chaperone_TCP-1"/>
</dbReference>
<sequence length="124" mass="13376">MVYGGGAPEISCSLAVGEEANKISTLEQYAMRAFSEALESVPLALSENSGLAPIHTLADIKSRQAKERNPRLGIDCLSSGTSDMKDQHVIETLSSKRAQIMLAVQLTKMILKIDDVRGGNEARM</sequence>
<organism evidence="4">
    <name type="scientific">Pinctada fucata</name>
    <name type="common">Akoya pearl oyster</name>
    <name type="synonym">Pinctada imbricata fucata</name>
    <dbReference type="NCBI Taxonomy" id="50426"/>
    <lineage>
        <taxon>Eukaryota</taxon>
        <taxon>Metazoa</taxon>
        <taxon>Spiralia</taxon>
        <taxon>Lophotrochozoa</taxon>
        <taxon>Mollusca</taxon>
        <taxon>Bivalvia</taxon>
        <taxon>Autobranchia</taxon>
        <taxon>Pteriomorphia</taxon>
        <taxon>Pterioida</taxon>
        <taxon>Pterioidea</taxon>
        <taxon>Pteriidae</taxon>
        <taxon>Pinctada</taxon>
    </lineage>
</organism>
<dbReference type="GO" id="GO:0005524">
    <property type="term" value="F:ATP binding"/>
    <property type="evidence" value="ECO:0007669"/>
    <property type="project" value="UniProtKB-KW"/>
</dbReference>
<dbReference type="GO" id="GO:0140662">
    <property type="term" value="F:ATP-dependent protein folding chaperone"/>
    <property type="evidence" value="ECO:0007669"/>
    <property type="project" value="InterPro"/>
</dbReference>
<dbReference type="Pfam" id="PF00118">
    <property type="entry name" value="Cpn60_TCP1"/>
    <property type="match status" value="1"/>
</dbReference>
<evidence type="ECO:0000256" key="2">
    <source>
        <dbReference type="ARBA" id="ARBA00022840"/>
    </source>
</evidence>
<proteinExistence type="predicted"/>